<evidence type="ECO:0000313" key="3">
    <source>
        <dbReference type="Proteomes" id="UP000224006"/>
    </source>
</evidence>
<dbReference type="VEuPathDB" id="ToxoDB:BESB_053690"/>
<dbReference type="Proteomes" id="UP000224006">
    <property type="component" value="Chromosome IV"/>
</dbReference>
<evidence type="ECO:0000313" key="2">
    <source>
        <dbReference type="EMBL" id="PFH35718.1"/>
    </source>
</evidence>
<name>A0A2A9MB49_BESBE</name>
<feature type="region of interest" description="Disordered" evidence="1">
    <location>
        <begin position="108"/>
        <end position="127"/>
    </location>
</feature>
<dbReference type="AlphaFoldDB" id="A0A2A9MB49"/>
<gene>
    <name evidence="2" type="ORF">BESB_053690</name>
</gene>
<accession>A0A2A9MB49</accession>
<dbReference type="GeneID" id="40310298"/>
<dbReference type="KEGG" id="bbes:BESB_053690"/>
<dbReference type="RefSeq" id="XP_029219727.1">
    <property type="nucleotide sequence ID" value="XM_029363804.1"/>
</dbReference>
<proteinExistence type="predicted"/>
<dbReference type="EMBL" id="NWUJ01000004">
    <property type="protein sequence ID" value="PFH35718.1"/>
    <property type="molecule type" value="Genomic_DNA"/>
</dbReference>
<dbReference type="OrthoDB" id="10340069at2759"/>
<organism evidence="2 3">
    <name type="scientific">Besnoitia besnoiti</name>
    <name type="common">Apicomplexan protozoan</name>
    <dbReference type="NCBI Taxonomy" id="94643"/>
    <lineage>
        <taxon>Eukaryota</taxon>
        <taxon>Sar</taxon>
        <taxon>Alveolata</taxon>
        <taxon>Apicomplexa</taxon>
        <taxon>Conoidasida</taxon>
        <taxon>Coccidia</taxon>
        <taxon>Eucoccidiorida</taxon>
        <taxon>Eimeriorina</taxon>
        <taxon>Sarcocystidae</taxon>
        <taxon>Besnoitia</taxon>
    </lineage>
</organism>
<protein>
    <submittedName>
        <fullName evidence="2">Uncharacterized protein</fullName>
    </submittedName>
</protein>
<feature type="region of interest" description="Disordered" evidence="1">
    <location>
        <begin position="67"/>
        <end position="97"/>
    </location>
</feature>
<reference evidence="2 3" key="1">
    <citation type="submission" date="2017-09" db="EMBL/GenBank/DDBJ databases">
        <title>Genome sequencing of Besnoitia besnoiti strain Bb-Ger1.</title>
        <authorList>
            <person name="Schares G."/>
            <person name="Venepally P."/>
            <person name="Lorenzi H.A."/>
        </authorList>
    </citation>
    <scope>NUCLEOTIDE SEQUENCE [LARGE SCALE GENOMIC DNA]</scope>
    <source>
        <strain evidence="2 3">Bb-Ger1</strain>
    </source>
</reference>
<evidence type="ECO:0000256" key="1">
    <source>
        <dbReference type="SAM" id="MobiDB-lite"/>
    </source>
</evidence>
<comment type="caution">
    <text evidence="2">The sequence shown here is derived from an EMBL/GenBank/DDBJ whole genome shotgun (WGS) entry which is preliminary data.</text>
</comment>
<sequence length="235" mass="26114">MEDTDTCATTENASMGRNWGAQAKLVSRTRRGLAVCIALYLVTWYWEGECVVRCLVGDAKVTDMAHVSESVRPSDPESVESSQKASHAAEANALRSADTLNRATSQINESNADEQETPPSAELSASQGWDLQTPAYSDFEYDYDYGALQPEGCPGGGCLQYRDSAEVVEEESFKRRKPVVVTRRRQGSEWYYPEDETTSSKILRGIGYGWIAFMVYAVIRHGITERGSDLYYDDG</sequence>
<keyword evidence="3" id="KW-1185">Reference proteome</keyword>